<accession>Z9JKY6</accession>
<dbReference type="Proteomes" id="UP000020406">
    <property type="component" value="Unassembled WGS sequence"/>
</dbReference>
<reference evidence="1 2" key="1">
    <citation type="journal article" date="2014" name="Genome Announc.">
        <title>Draft Genome Sequence of Xylella fastidiosa Pear Leaf Scorch Strain in Taiwan.</title>
        <authorList>
            <person name="Su C.C."/>
            <person name="Deng W.L."/>
            <person name="Jan F.J."/>
            <person name="Chang C.J."/>
            <person name="Huang H."/>
            <person name="Chen J."/>
        </authorList>
    </citation>
    <scope>NUCLEOTIDE SEQUENCE [LARGE SCALE GENOMIC DNA]</scope>
    <source>
        <strain evidence="1 2">PLS229</strain>
    </source>
</reference>
<dbReference type="EMBL" id="JDSQ01000006">
    <property type="protein sequence ID" value="EWS78633.1"/>
    <property type="molecule type" value="Genomic_DNA"/>
</dbReference>
<proteinExistence type="predicted"/>
<comment type="caution">
    <text evidence="1">The sequence shown here is derived from an EMBL/GenBank/DDBJ whole genome shotgun (WGS) entry which is preliminary data.</text>
</comment>
<evidence type="ECO:0000313" key="2">
    <source>
        <dbReference type="Proteomes" id="UP000020406"/>
    </source>
</evidence>
<dbReference type="PATRIC" id="fig|1444770.3.peg.1137"/>
<name>Z9JKY6_9GAMM</name>
<gene>
    <name evidence="1" type="ORF">AF72_04735</name>
</gene>
<protein>
    <submittedName>
        <fullName evidence="1">Uncharacterized protein</fullName>
    </submittedName>
</protein>
<sequence length="63" mass="7133">MNFKPIARPLPLSCEHKLAYNISLILYIFIDQVLDNSVLKIESIGTNESLIDGKKRSDSVEIE</sequence>
<evidence type="ECO:0000313" key="1">
    <source>
        <dbReference type="EMBL" id="EWS78633.1"/>
    </source>
</evidence>
<organism evidence="1 2">
    <name type="scientific">Xylella taiwanensis</name>
    <dbReference type="NCBI Taxonomy" id="1444770"/>
    <lineage>
        <taxon>Bacteria</taxon>
        <taxon>Pseudomonadati</taxon>
        <taxon>Pseudomonadota</taxon>
        <taxon>Gammaproteobacteria</taxon>
        <taxon>Lysobacterales</taxon>
        <taxon>Lysobacteraceae</taxon>
        <taxon>Xylella</taxon>
    </lineage>
</organism>
<dbReference type="AlphaFoldDB" id="Z9JKY6"/>